<dbReference type="Proteomes" id="UP000004982">
    <property type="component" value="Unassembled WGS sequence"/>
</dbReference>
<dbReference type="InterPro" id="IPR050955">
    <property type="entry name" value="Plant_Biomass_Hydrol_Est"/>
</dbReference>
<keyword evidence="8" id="KW-1185">Reference proteome</keyword>
<keyword evidence="1 3" id="KW-0732">Signal</keyword>
<dbReference type="AlphaFoldDB" id="A0AA36XKH9"/>
<dbReference type="EMBL" id="AFQE01000069">
    <property type="protein sequence ID" value="EGQ76930.1"/>
    <property type="molecule type" value="Genomic_DNA"/>
</dbReference>
<dbReference type="PANTHER" id="PTHR43037:SF1">
    <property type="entry name" value="BLL1128 PROTEIN"/>
    <property type="match status" value="1"/>
</dbReference>
<evidence type="ECO:0000313" key="8">
    <source>
        <dbReference type="Proteomes" id="UP000829455"/>
    </source>
</evidence>
<dbReference type="InterPro" id="IPR029058">
    <property type="entry name" value="AB_hydrolase_fold"/>
</dbReference>
<evidence type="ECO:0000313" key="5">
    <source>
        <dbReference type="EMBL" id="EGQ76930.1"/>
    </source>
</evidence>
<evidence type="ECO:0000313" key="7">
    <source>
        <dbReference type="Proteomes" id="UP000004982"/>
    </source>
</evidence>
<feature type="chain" id="PRO_5041284750" evidence="3">
    <location>
        <begin position="25"/>
        <end position="438"/>
    </location>
</feature>
<dbReference type="Gene3D" id="3.40.50.1820">
    <property type="entry name" value="alpha/beta hydrolase"/>
    <property type="match status" value="1"/>
</dbReference>
<dbReference type="InterPro" id="IPR041172">
    <property type="entry name" value="EstA_Ig-like_N"/>
</dbReference>
<protein>
    <submittedName>
        <fullName evidence="6">Tat pathway signal protein</fullName>
    </submittedName>
</protein>
<reference evidence="6 8" key="2">
    <citation type="submission" date="2022-03" db="EMBL/GenBank/DDBJ databases">
        <title>Genome sequencing of Neisseria macacae.</title>
        <authorList>
            <person name="Baek M.-G."/>
        </authorList>
    </citation>
    <scope>NUCLEOTIDE SEQUENCE [LARGE SCALE GENOMIC DNA]</scope>
    <source>
        <strain evidence="6 8">ATCC 33926</strain>
    </source>
</reference>
<dbReference type="PROSITE" id="PS51318">
    <property type="entry name" value="TAT"/>
    <property type="match status" value="1"/>
</dbReference>
<evidence type="ECO:0000256" key="3">
    <source>
        <dbReference type="SAM" id="SignalP"/>
    </source>
</evidence>
<dbReference type="InterPro" id="IPR006311">
    <property type="entry name" value="TAT_signal"/>
</dbReference>
<dbReference type="SUPFAM" id="SSF53474">
    <property type="entry name" value="alpha/beta-Hydrolases"/>
    <property type="match status" value="1"/>
</dbReference>
<feature type="compositionally biased region" description="Basic and acidic residues" evidence="2">
    <location>
        <begin position="131"/>
        <end position="140"/>
    </location>
</feature>
<accession>A0AA36XKH9</accession>
<evidence type="ECO:0000256" key="1">
    <source>
        <dbReference type="ARBA" id="ARBA00022729"/>
    </source>
</evidence>
<feature type="compositionally biased region" description="Low complexity" evidence="2">
    <location>
        <begin position="119"/>
        <end position="130"/>
    </location>
</feature>
<dbReference type="PANTHER" id="PTHR43037">
    <property type="entry name" value="UNNAMED PRODUCT-RELATED"/>
    <property type="match status" value="1"/>
</dbReference>
<dbReference type="EMBL" id="CP094241">
    <property type="protein sequence ID" value="UNV85991.1"/>
    <property type="molecule type" value="Genomic_DNA"/>
</dbReference>
<reference evidence="5 7" key="1">
    <citation type="submission" date="2011-05" db="EMBL/GenBank/DDBJ databases">
        <authorList>
            <person name="Muzny D."/>
            <person name="Qin X."/>
            <person name="Deng J."/>
            <person name="Jiang H."/>
            <person name="Liu Y."/>
            <person name="Qu J."/>
            <person name="Song X.-Z."/>
            <person name="Zhang L."/>
            <person name="Thornton R."/>
            <person name="Coyle M."/>
            <person name="Francisco L."/>
            <person name="Jackson L."/>
            <person name="Javaid M."/>
            <person name="Korchina V."/>
            <person name="Kovar C."/>
            <person name="Mata R."/>
            <person name="Mathew T."/>
            <person name="Ngo R."/>
            <person name="Nguyen L."/>
            <person name="Nguyen N."/>
            <person name="Okwuonu G."/>
            <person name="Ongeri F."/>
            <person name="Pham C."/>
            <person name="Simmons D."/>
            <person name="Wilczek-Boney K."/>
            <person name="Hale W."/>
            <person name="Jakkamsetti A."/>
            <person name="Pham P."/>
            <person name="Ruth R."/>
            <person name="San Lucas F."/>
            <person name="Warren J."/>
            <person name="Zhang J."/>
            <person name="Zhao Z."/>
            <person name="Zhou C."/>
            <person name="Zhu D."/>
            <person name="Lee S."/>
            <person name="Bess C."/>
            <person name="Blankenburg K."/>
            <person name="Forbes L."/>
            <person name="Fu Q."/>
            <person name="Gubbala S."/>
            <person name="Hirani K."/>
            <person name="Jayaseelan J.C."/>
            <person name="Lara F."/>
            <person name="Munidasa M."/>
            <person name="Palculict T."/>
            <person name="Patil S."/>
            <person name="Pu L.-L."/>
            <person name="Saada N."/>
            <person name="Tang L."/>
            <person name="Weissenberger G."/>
            <person name="Zhu Y."/>
            <person name="Hemphill L."/>
            <person name="Shang Y."/>
            <person name="Youmans B."/>
            <person name="Ayvaz T."/>
            <person name="Ross M."/>
            <person name="Santibanez J."/>
            <person name="Aqrawi P."/>
            <person name="Gross S."/>
            <person name="Joshi V."/>
            <person name="Fowler G."/>
            <person name="Nazareth L."/>
            <person name="Reid J."/>
            <person name="Worley K."/>
            <person name="Petrosino J."/>
            <person name="Highlander S."/>
            <person name="Gibbs R."/>
        </authorList>
    </citation>
    <scope>NUCLEOTIDE SEQUENCE [LARGE SCALE GENOMIC DNA]</scope>
    <source>
        <strain evidence="5 7">ATCC 33926</strain>
    </source>
</reference>
<feature type="region of interest" description="Disordered" evidence="2">
    <location>
        <begin position="116"/>
        <end position="142"/>
    </location>
</feature>
<evidence type="ECO:0000313" key="6">
    <source>
        <dbReference type="EMBL" id="UNV85991.1"/>
    </source>
</evidence>
<feature type="domain" description="Esterase Ig-like N-terminal" evidence="4">
    <location>
        <begin position="37"/>
        <end position="120"/>
    </location>
</feature>
<proteinExistence type="predicted"/>
<gene>
    <name evidence="5" type="ORF">HMPREF9418_1475</name>
    <name evidence="6" type="ORF">MON40_05685</name>
</gene>
<dbReference type="Pfam" id="PF18435">
    <property type="entry name" value="EstA_Ig_like"/>
    <property type="match status" value="1"/>
</dbReference>
<feature type="signal peptide" evidence="3">
    <location>
        <begin position="1"/>
        <end position="24"/>
    </location>
</feature>
<dbReference type="Proteomes" id="UP000829455">
    <property type="component" value="Chromosome"/>
</dbReference>
<dbReference type="Gene3D" id="2.60.40.2180">
    <property type="match status" value="1"/>
</dbReference>
<evidence type="ECO:0000256" key="2">
    <source>
        <dbReference type="SAM" id="MobiDB-lite"/>
    </source>
</evidence>
<dbReference type="PROSITE" id="PS51257">
    <property type="entry name" value="PROKAR_LIPOPROTEIN"/>
    <property type="match status" value="1"/>
</dbReference>
<name>A0AA36XKH9_9NEIS</name>
<sequence length="438" mass="47031">MPTRREFLLSAAGATVLLTVGGCAALGGASDNAVESAAAVTRVFGDGMRLVAVAVKYRADVSAAALEPSQYGVAGRTVERVYVAQSADGAPSERGRFVVVQLNPYDEGALLTVKKGRPANKPANAAPAKNDPGKAGDKGDSAPTLKAAAAEVNIGAQTVQTSVVINEVFDDFVQREYADKQTGKTVRYNLFAPKNIEDGKRYPLVLFMHDAGVTGTIVKAPLYQGNGAIAWASPEFQAQHPCFVIAPEFDEIIVDDTSTASNYLDATINLIKYLQTKLPIDGKRLYTTGQSGGGMMSIAMNIKYPDFFATSYLVACQWNPALLTPQMKNVKWWITVSQDDAKAYPGEIAITEKLASFGAKVARADDWDAQWPVDKFQTAFDKIAAQNANVNFVTFAKGTVFKTAAEANAGGASGHTSTWKYAYNITPVLDWIFQQRRA</sequence>
<organism evidence="5 7">
    <name type="scientific">Neisseria macacae ATCC 33926</name>
    <dbReference type="NCBI Taxonomy" id="997348"/>
    <lineage>
        <taxon>Bacteria</taxon>
        <taxon>Pseudomonadati</taxon>
        <taxon>Pseudomonadota</taxon>
        <taxon>Betaproteobacteria</taxon>
        <taxon>Neisseriales</taxon>
        <taxon>Neisseriaceae</taxon>
        <taxon>Neisseria</taxon>
    </lineage>
</organism>
<evidence type="ECO:0000259" key="4">
    <source>
        <dbReference type="Pfam" id="PF18435"/>
    </source>
</evidence>
<dbReference type="RefSeq" id="WP_003778208.1">
    <property type="nucleotide sequence ID" value="NZ_CP094241.1"/>
</dbReference>